<evidence type="ECO:0000256" key="2">
    <source>
        <dbReference type="ARBA" id="ARBA00023002"/>
    </source>
</evidence>
<comment type="catalytic activity">
    <reaction evidence="5">
        <text>a (2E,4Z)-dienoyl-CoA + NADPH + H(+) = a 4,5-saturated-(3E)-enoyl-CoA + NADP(+)</text>
        <dbReference type="Rhea" id="RHEA:61892"/>
        <dbReference type="ChEBI" id="CHEBI:15378"/>
        <dbReference type="ChEBI" id="CHEBI:57783"/>
        <dbReference type="ChEBI" id="CHEBI:58349"/>
        <dbReference type="ChEBI" id="CHEBI:85099"/>
        <dbReference type="ChEBI" id="CHEBI:85493"/>
        <dbReference type="EC" id="1.3.1.124"/>
    </reaction>
</comment>
<accession>A0ABD3M4L6</accession>
<dbReference type="GO" id="GO:0016491">
    <property type="term" value="F:oxidoreductase activity"/>
    <property type="evidence" value="ECO:0007669"/>
    <property type="project" value="UniProtKB-KW"/>
</dbReference>
<dbReference type="InterPro" id="IPR036291">
    <property type="entry name" value="NAD(P)-bd_dom_sf"/>
</dbReference>
<proteinExistence type="predicted"/>
<name>A0ABD3M4L6_9STRA</name>
<evidence type="ECO:0000256" key="4">
    <source>
        <dbReference type="ARBA" id="ARBA00048009"/>
    </source>
</evidence>
<comment type="caution">
    <text evidence="6">The sequence shown here is derived from an EMBL/GenBank/DDBJ whole genome shotgun (WGS) entry which is preliminary data.</text>
</comment>
<keyword evidence="1" id="KW-0521">NADP</keyword>
<dbReference type="Proteomes" id="UP001530293">
    <property type="component" value="Unassembled WGS sequence"/>
</dbReference>
<dbReference type="InterPro" id="IPR002347">
    <property type="entry name" value="SDR_fam"/>
</dbReference>
<evidence type="ECO:0000313" key="7">
    <source>
        <dbReference type="Proteomes" id="UP001530293"/>
    </source>
</evidence>
<dbReference type="PANTHER" id="PTHR43296">
    <property type="entry name" value="PEROXISOMAL 2,4-DIENOYL-COA REDUCTASE"/>
    <property type="match status" value="1"/>
</dbReference>
<evidence type="ECO:0000313" key="6">
    <source>
        <dbReference type="EMBL" id="KAL3758990.1"/>
    </source>
</evidence>
<dbReference type="FunFam" id="3.40.50.720:FF:000084">
    <property type="entry name" value="Short-chain dehydrogenase reductase"/>
    <property type="match status" value="1"/>
</dbReference>
<organism evidence="6 7">
    <name type="scientific">Discostella pseudostelligera</name>
    <dbReference type="NCBI Taxonomy" id="259834"/>
    <lineage>
        <taxon>Eukaryota</taxon>
        <taxon>Sar</taxon>
        <taxon>Stramenopiles</taxon>
        <taxon>Ochrophyta</taxon>
        <taxon>Bacillariophyta</taxon>
        <taxon>Coscinodiscophyceae</taxon>
        <taxon>Thalassiosirophycidae</taxon>
        <taxon>Stephanodiscales</taxon>
        <taxon>Stephanodiscaceae</taxon>
        <taxon>Discostella</taxon>
    </lineage>
</organism>
<dbReference type="PRINTS" id="PR00081">
    <property type="entry name" value="GDHRDH"/>
</dbReference>
<dbReference type="EC" id="1.3.1.124" evidence="3"/>
<dbReference type="Pfam" id="PF13561">
    <property type="entry name" value="adh_short_C2"/>
    <property type="match status" value="1"/>
</dbReference>
<gene>
    <name evidence="6" type="ORF">ACHAWU_003061</name>
</gene>
<dbReference type="EMBL" id="JALLBG020000215">
    <property type="protein sequence ID" value="KAL3758990.1"/>
    <property type="molecule type" value="Genomic_DNA"/>
</dbReference>
<dbReference type="Gene3D" id="3.40.50.720">
    <property type="entry name" value="NAD(P)-binding Rossmann-like Domain"/>
    <property type="match status" value="1"/>
</dbReference>
<evidence type="ECO:0000256" key="5">
    <source>
        <dbReference type="ARBA" id="ARBA00048340"/>
    </source>
</evidence>
<sequence>MVIHPIDPHHATLRSTSASTTATITMAMASASPTTPLTSSSPFRPVALAGKIAIVTGGGSGICYEITKQLLLHGCTGAIICGRRENFLQKASATLSSITGKSCRYMVCDVRDASACQAVVTYALSNYGQVDILVNGAAGNFLSEAKSLSPKGFKTVMEIDAQGTYNMSHAVYHAMAKSGRGGVIINISMTLHYGATWYQAHASAAKSAIDSLTRSLALEWGCDNIRVVGIAPGPIANTPGTTKLAPGFTSDDVNEMIAERIPLGRLGTAMDIGMAAVFLACDGSGGYISGDTLVVDGAEWLYKPPMVPREMVAELSRKVEAKSRALMPKTSKL</sequence>
<dbReference type="SUPFAM" id="SSF51735">
    <property type="entry name" value="NAD(P)-binding Rossmann-fold domains"/>
    <property type="match status" value="1"/>
</dbReference>
<evidence type="ECO:0000256" key="1">
    <source>
        <dbReference type="ARBA" id="ARBA00022857"/>
    </source>
</evidence>
<dbReference type="PANTHER" id="PTHR43296:SF2">
    <property type="entry name" value="PEROXISOMAL 2,4-DIENOYL-COA REDUCTASE [(3E)-ENOYL-COA-PRODUCING]"/>
    <property type="match status" value="1"/>
</dbReference>
<comment type="catalytic activity">
    <reaction evidence="4">
        <text>a (2E,4E)-dienoyl-CoA + NADPH + H(+) = a 4,5-saturated-(3E)-enoyl-CoA + NADP(+)</text>
        <dbReference type="Rhea" id="RHEA:45912"/>
        <dbReference type="ChEBI" id="CHEBI:15378"/>
        <dbReference type="ChEBI" id="CHEBI:57783"/>
        <dbReference type="ChEBI" id="CHEBI:58349"/>
        <dbReference type="ChEBI" id="CHEBI:85101"/>
        <dbReference type="ChEBI" id="CHEBI:85493"/>
        <dbReference type="EC" id="1.3.1.124"/>
    </reaction>
</comment>
<dbReference type="PRINTS" id="PR00080">
    <property type="entry name" value="SDRFAMILY"/>
</dbReference>
<keyword evidence="2" id="KW-0560">Oxidoreductase</keyword>
<reference evidence="6 7" key="1">
    <citation type="submission" date="2024-10" db="EMBL/GenBank/DDBJ databases">
        <title>Updated reference genomes for cyclostephanoid diatoms.</title>
        <authorList>
            <person name="Roberts W.R."/>
            <person name="Alverson A.J."/>
        </authorList>
    </citation>
    <scope>NUCLEOTIDE SEQUENCE [LARGE SCALE GENOMIC DNA]</scope>
    <source>
        <strain evidence="6 7">AJA232-27</strain>
    </source>
</reference>
<protein>
    <recommendedName>
        <fullName evidence="3">2,4-dienoyl-CoA reductase [(3E)-enoyl-CoA-producing]</fullName>
        <ecNumber evidence="3">1.3.1.124</ecNumber>
    </recommendedName>
</protein>
<keyword evidence="7" id="KW-1185">Reference proteome</keyword>
<dbReference type="CDD" id="cd05369">
    <property type="entry name" value="TER_DECR_SDR_a"/>
    <property type="match status" value="1"/>
</dbReference>
<evidence type="ECO:0000256" key="3">
    <source>
        <dbReference type="ARBA" id="ARBA00026117"/>
    </source>
</evidence>
<dbReference type="AlphaFoldDB" id="A0ABD3M4L6"/>
<dbReference type="InterPro" id="IPR045017">
    <property type="entry name" value="DECR2-like"/>
</dbReference>